<feature type="compositionally biased region" description="Polar residues" evidence="4">
    <location>
        <begin position="195"/>
        <end position="211"/>
    </location>
</feature>
<dbReference type="GO" id="GO:0030490">
    <property type="term" value="P:maturation of SSU-rRNA"/>
    <property type="evidence" value="ECO:0007669"/>
    <property type="project" value="TreeGrafter"/>
</dbReference>
<dbReference type="OrthoDB" id="446759at2759"/>
<sequence length="504" mass="53971">MSAPATNNAAPAEPATIPDAPAPRDTAVIPDATAPETPATILDAAEPEGSNTTLDANTPETPVAVLTAPTTEEPSVAPDTAVSEGSAAIPDTVTSAQLPAAPQATVSSNDGKTVGYLVLDTGALIKNEPTVSTLLAQATELYTIPAVLAEIRDFITTFARKTGDLEVMSTPDIHLLALTYELECEQNGGDWRLRNNPTQKHLNGQDPNVTGNAPLAAENDGVAAVEPANSSSADRPDDSPNVQGDTLAESPSVEEQVENITLQDPVVDAAPSANEEAEQHTTNDQEDGDSDDSDGWITPSNLKKHVAKDQGASQSSKAPTQFLQAAILTTDYAMQNVALRINLNLLSSSMFRITRLRTYVLRCHGCFATTKDMTKQFCPRCGQPNLIRTSCSTDANGVFQIHLRKNFEYNKRGNVYSIPKPVHGTSSGKISRVQGGGRDGWGQSLVLAEDQKEYVRAKDNRRRTRQKDLMDQDYLPGILSGERTNSNDKVRVGAGRSVNSKKKW</sequence>
<keyword evidence="3" id="KW-0378">Hydrolase</keyword>
<keyword evidence="8" id="KW-1185">Reference proteome</keyword>
<feature type="region of interest" description="Disordered" evidence="4">
    <location>
        <begin position="195"/>
        <end position="256"/>
    </location>
</feature>
<evidence type="ECO:0000259" key="5">
    <source>
        <dbReference type="Pfam" id="PF08772"/>
    </source>
</evidence>
<feature type="region of interest" description="Disordered" evidence="4">
    <location>
        <begin position="1"/>
        <end position="60"/>
    </location>
</feature>
<feature type="region of interest" description="Disordered" evidence="4">
    <location>
        <begin position="270"/>
        <end position="318"/>
    </location>
</feature>
<dbReference type="Proteomes" id="UP000838763">
    <property type="component" value="Unassembled WGS sequence"/>
</dbReference>
<proteinExistence type="predicted"/>
<dbReference type="GO" id="GO:0030688">
    <property type="term" value="C:preribosome, small subunit precursor"/>
    <property type="evidence" value="ECO:0007669"/>
    <property type="project" value="TreeGrafter"/>
</dbReference>
<dbReference type="GO" id="GO:0004521">
    <property type="term" value="F:RNA endonuclease activity"/>
    <property type="evidence" value="ECO:0007669"/>
    <property type="project" value="TreeGrafter"/>
</dbReference>
<dbReference type="InterPro" id="IPR033411">
    <property type="entry name" value="Ribonuclease_PIN"/>
</dbReference>
<dbReference type="CDD" id="cd09876">
    <property type="entry name" value="PIN_Nob1-like"/>
    <property type="match status" value="1"/>
</dbReference>
<feature type="region of interest" description="Disordered" evidence="4">
    <location>
        <begin position="458"/>
        <end position="504"/>
    </location>
</feature>
<name>A0A9P1H3M5_9PEZI</name>
<dbReference type="PANTHER" id="PTHR12814:SF2">
    <property type="entry name" value="RNA-BINDING PROTEIN NOB1"/>
    <property type="match status" value="1"/>
</dbReference>
<dbReference type="Pfam" id="PF17146">
    <property type="entry name" value="PIN_6"/>
    <property type="match status" value="2"/>
</dbReference>
<dbReference type="GO" id="GO:0016787">
    <property type="term" value="F:hydrolase activity"/>
    <property type="evidence" value="ECO:0007669"/>
    <property type="project" value="UniProtKB-KW"/>
</dbReference>
<dbReference type="GO" id="GO:0046872">
    <property type="term" value="F:metal ion binding"/>
    <property type="evidence" value="ECO:0007669"/>
    <property type="project" value="UniProtKB-KW"/>
</dbReference>
<feature type="compositionally biased region" description="Acidic residues" evidence="4">
    <location>
        <begin position="284"/>
        <end position="294"/>
    </location>
</feature>
<dbReference type="InterPro" id="IPR014881">
    <property type="entry name" value="NOB1_Zn-bd"/>
</dbReference>
<evidence type="ECO:0000256" key="4">
    <source>
        <dbReference type="SAM" id="MobiDB-lite"/>
    </source>
</evidence>
<gene>
    <name evidence="7" type="ORF">PPNO1_LOCUS4513</name>
</gene>
<dbReference type="Gene3D" id="3.40.50.1010">
    <property type="entry name" value="5'-nuclease"/>
    <property type="match status" value="1"/>
</dbReference>
<feature type="compositionally biased region" description="Polar residues" evidence="4">
    <location>
        <begin position="49"/>
        <end position="60"/>
    </location>
</feature>
<dbReference type="InterPro" id="IPR036283">
    <property type="entry name" value="NOB1_Zf-like_sf"/>
</dbReference>
<dbReference type="PANTHER" id="PTHR12814">
    <property type="entry name" value="RNA-BINDING PROTEIN NOB1"/>
    <property type="match status" value="1"/>
</dbReference>
<feature type="domain" description="Nin one binding (NOB1) Zn-ribbon-like" evidence="5">
    <location>
        <begin position="353"/>
        <end position="424"/>
    </location>
</feature>
<evidence type="ECO:0000256" key="1">
    <source>
        <dbReference type="ARBA" id="ARBA00022722"/>
    </source>
</evidence>
<dbReference type="SUPFAM" id="SSF144206">
    <property type="entry name" value="NOB1 zinc finger-like"/>
    <property type="match status" value="1"/>
</dbReference>
<evidence type="ECO:0000256" key="3">
    <source>
        <dbReference type="ARBA" id="ARBA00022801"/>
    </source>
</evidence>
<dbReference type="Pfam" id="PF08772">
    <property type="entry name" value="Zn_ribbon_NOB1"/>
    <property type="match status" value="1"/>
</dbReference>
<feature type="compositionally biased region" description="Low complexity" evidence="4">
    <location>
        <begin position="1"/>
        <end position="16"/>
    </location>
</feature>
<reference evidence="7" key="1">
    <citation type="submission" date="2022-11" db="EMBL/GenBank/DDBJ databases">
        <authorList>
            <person name="Scott C."/>
            <person name="Bruce N."/>
        </authorList>
    </citation>
    <scope>NUCLEOTIDE SEQUENCE</scope>
</reference>
<keyword evidence="2" id="KW-0479">Metal-binding</keyword>
<dbReference type="EMBL" id="CALLCH030000012">
    <property type="protein sequence ID" value="CAI4214786.1"/>
    <property type="molecule type" value="Genomic_DNA"/>
</dbReference>
<comment type="caution">
    <text evidence="7">The sequence shown here is derived from an EMBL/GenBank/DDBJ whole genome shotgun (WGS) entry which is preliminary data.</text>
</comment>
<evidence type="ECO:0000259" key="6">
    <source>
        <dbReference type="Pfam" id="PF17146"/>
    </source>
</evidence>
<evidence type="ECO:0008006" key="9">
    <source>
        <dbReference type="Google" id="ProtNLM"/>
    </source>
</evidence>
<evidence type="ECO:0000313" key="7">
    <source>
        <dbReference type="EMBL" id="CAI4214786.1"/>
    </source>
</evidence>
<dbReference type="Gene3D" id="6.20.210.10">
    <property type="entry name" value="Nin one binding (NOB1), Zn-ribbon-like"/>
    <property type="match status" value="1"/>
</dbReference>
<evidence type="ECO:0000256" key="2">
    <source>
        <dbReference type="ARBA" id="ARBA00022723"/>
    </source>
</evidence>
<dbReference type="InterPro" id="IPR039907">
    <property type="entry name" value="NOB1"/>
</dbReference>
<keyword evidence="1" id="KW-0540">Nuclease</keyword>
<evidence type="ECO:0000313" key="8">
    <source>
        <dbReference type="Proteomes" id="UP000838763"/>
    </source>
</evidence>
<protein>
    <recommendedName>
        <fullName evidence="9">20S-pre-rRNA D-site endonuclease NOB1</fullName>
    </recommendedName>
</protein>
<organism evidence="7 8">
    <name type="scientific">Parascedosporium putredinis</name>
    <dbReference type="NCBI Taxonomy" id="1442378"/>
    <lineage>
        <taxon>Eukaryota</taxon>
        <taxon>Fungi</taxon>
        <taxon>Dikarya</taxon>
        <taxon>Ascomycota</taxon>
        <taxon>Pezizomycotina</taxon>
        <taxon>Sordariomycetes</taxon>
        <taxon>Hypocreomycetidae</taxon>
        <taxon>Microascales</taxon>
        <taxon>Microascaceae</taxon>
        <taxon>Parascedosporium</taxon>
    </lineage>
</organism>
<feature type="domain" description="Ribonuclease PIN" evidence="6">
    <location>
        <begin position="154"/>
        <end position="182"/>
    </location>
</feature>
<dbReference type="AlphaFoldDB" id="A0A9P1H3M5"/>
<feature type="domain" description="Ribonuclease PIN" evidence="6">
    <location>
        <begin position="117"/>
        <end position="153"/>
    </location>
</feature>
<accession>A0A9P1H3M5</accession>